<dbReference type="Gene3D" id="1.20.1250.20">
    <property type="entry name" value="MFS general substrate transporter like domains"/>
    <property type="match status" value="2"/>
</dbReference>
<reference evidence="8 9" key="1">
    <citation type="submission" date="2019-04" db="EMBL/GenBank/DDBJ databases">
        <title>Friends and foes A comparative genomics study of 23 Aspergillus species from section Flavi.</title>
        <authorList>
            <consortium name="DOE Joint Genome Institute"/>
            <person name="Kjaerbolling I."/>
            <person name="Vesth T."/>
            <person name="Frisvad J.C."/>
            <person name="Nybo J.L."/>
            <person name="Theobald S."/>
            <person name="Kildgaard S."/>
            <person name="Isbrandt T."/>
            <person name="Kuo A."/>
            <person name="Sato A."/>
            <person name="Lyhne E.K."/>
            <person name="Kogle M.E."/>
            <person name="Wiebenga A."/>
            <person name="Kun R.S."/>
            <person name="Lubbers R.J."/>
            <person name="Makela M.R."/>
            <person name="Barry K."/>
            <person name="Chovatia M."/>
            <person name="Clum A."/>
            <person name="Daum C."/>
            <person name="Haridas S."/>
            <person name="He G."/>
            <person name="LaButti K."/>
            <person name="Lipzen A."/>
            <person name="Mondo S."/>
            <person name="Riley R."/>
            <person name="Salamov A."/>
            <person name="Simmons B.A."/>
            <person name="Magnuson J.K."/>
            <person name="Henrissat B."/>
            <person name="Mortensen U.H."/>
            <person name="Larsen T.O."/>
            <person name="Devries R.P."/>
            <person name="Grigoriev I.V."/>
            <person name="Machida M."/>
            <person name="Baker S.E."/>
            <person name="Andersen M.R."/>
        </authorList>
    </citation>
    <scope>NUCLEOTIDE SEQUENCE [LARGE SCALE GENOMIC DNA]</scope>
    <source>
        <strain evidence="8 9">CBS 117626</strain>
    </source>
</reference>
<dbReference type="PANTHER" id="PTHR23501">
    <property type="entry name" value="MAJOR FACILITATOR SUPERFAMILY"/>
    <property type="match status" value="1"/>
</dbReference>
<dbReference type="Pfam" id="PF07690">
    <property type="entry name" value="MFS_1"/>
    <property type="match status" value="1"/>
</dbReference>
<feature type="transmembrane region" description="Helical" evidence="6">
    <location>
        <begin position="129"/>
        <end position="146"/>
    </location>
</feature>
<feature type="transmembrane region" description="Helical" evidence="6">
    <location>
        <begin position="256"/>
        <end position="275"/>
    </location>
</feature>
<dbReference type="OrthoDB" id="10021397at2759"/>
<proteinExistence type="predicted"/>
<keyword evidence="3 6" id="KW-1133">Transmembrane helix</keyword>
<feature type="transmembrane region" description="Helical" evidence="6">
    <location>
        <begin position="328"/>
        <end position="351"/>
    </location>
</feature>
<evidence type="ECO:0000313" key="8">
    <source>
        <dbReference type="EMBL" id="KAE8157074.1"/>
    </source>
</evidence>
<dbReference type="SUPFAM" id="SSF103473">
    <property type="entry name" value="MFS general substrate transporter"/>
    <property type="match status" value="1"/>
</dbReference>
<feature type="transmembrane region" description="Helical" evidence="6">
    <location>
        <begin position="216"/>
        <end position="236"/>
    </location>
</feature>
<feature type="compositionally biased region" description="Polar residues" evidence="5">
    <location>
        <begin position="11"/>
        <end position="23"/>
    </location>
</feature>
<dbReference type="AlphaFoldDB" id="A0A5N6UEN5"/>
<evidence type="ECO:0000256" key="6">
    <source>
        <dbReference type="SAM" id="Phobius"/>
    </source>
</evidence>
<name>A0A5N6UEN5_ASPTM</name>
<dbReference type="EMBL" id="ML738736">
    <property type="protein sequence ID" value="KAE8157074.1"/>
    <property type="molecule type" value="Genomic_DNA"/>
</dbReference>
<dbReference type="PANTHER" id="PTHR23501:SF199">
    <property type="entry name" value="MFS EFFLUX TRANSPORTER INPD-RELATED"/>
    <property type="match status" value="1"/>
</dbReference>
<sequence length="582" mass="61956">MADASKRETRLQGQPTAGHSSPPDTVLELSDGTAAVPRKSSSSVIDETEQLPQYPPVWEAGGLTAGLFLALFCTSLDQTVLATAMPHIVDQFQSLEDIGWYSSSYLMAMSIVKMIWGVLYTFYPAKWMFLLGLATFEIGSLICGLAPSSAVLILGRCIAGIGGANVDTGAIVILMYVVPVPKQAMYMSFLGSVRGVTSAAGPPLGGLLTDRASWRWCFYINLPCGAITFLCVWLLFSSKDRPSSGDLNWKEQLRNIDILGTFLLSAGLVSLLLALQWGGKAYHWGSWRIIVLLVASAALLALFCGVQIRLQNKALLPPRVLRNRNVVGATWFVSCSTGALLIFIYYLPIWFQVIKGASASKSGVMLLPTELGMVICSLLGGALVTVVGYYTPFLILSSVTTTIGAGMLSTLKPNSGIGKWLGYQLLLSAGTGLGAQNAYLVAQVAVAKDDTIPTITILSFAQVLSGALCLAVTGSVFQGKVASSLNPVLPGMKDGDTSIQGANVPWDQIPAQFQSAVLGAYNRAIIDMFYVGVALSAISLLGSLSLEFKSIRAHKSTENTTHPTPNTSESGLQAEEKTRSGD</sequence>
<feature type="region of interest" description="Disordered" evidence="5">
    <location>
        <begin position="556"/>
        <end position="582"/>
    </location>
</feature>
<feature type="domain" description="Major facilitator superfamily (MFS) profile" evidence="7">
    <location>
        <begin position="63"/>
        <end position="551"/>
    </location>
</feature>
<feature type="compositionally biased region" description="Polar residues" evidence="5">
    <location>
        <begin position="558"/>
        <end position="571"/>
    </location>
</feature>
<evidence type="ECO:0000256" key="5">
    <source>
        <dbReference type="SAM" id="MobiDB-lite"/>
    </source>
</evidence>
<feature type="transmembrane region" description="Helical" evidence="6">
    <location>
        <begin position="371"/>
        <end position="390"/>
    </location>
</feature>
<dbReference type="CDD" id="cd17502">
    <property type="entry name" value="MFS_Azr1_MDR_like"/>
    <property type="match status" value="1"/>
</dbReference>
<evidence type="ECO:0000256" key="2">
    <source>
        <dbReference type="ARBA" id="ARBA00022692"/>
    </source>
</evidence>
<evidence type="ECO:0000256" key="3">
    <source>
        <dbReference type="ARBA" id="ARBA00022989"/>
    </source>
</evidence>
<dbReference type="InterPro" id="IPR036259">
    <property type="entry name" value="MFS_trans_sf"/>
</dbReference>
<feature type="transmembrane region" description="Helical" evidence="6">
    <location>
        <begin position="528"/>
        <end position="546"/>
    </location>
</feature>
<feature type="transmembrane region" description="Helical" evidence="6">
    <location>
        <begin position="287"/>
        <end position="308"/>
    </location>
</feature>
<comment type="subcellular location">
    <subcellularLocation>
        <location evidence="1">Membrane</location>
        <topology evidence="1">Multi-pass membrane protein</topology>
    </subcellularLocation>
</comment>
<feature type="compositionally biased region" description="Basic and acidic residues" evidence="5">
    <location>
        <begin position="1"/>
        <end position="10"/>
    </location>
</feature>
<evidence type="ECO:0000256" key="1">
    <source>
        <dbReference type="ARBA" id="ARBA00004141"/>
    </source>
</evidence>
<dbReference type="InterPro" id="IPR020846">
    <property type="entry name" value="MFS_dom"/>
</dbReference>
<organism evidence="8 9">
    <name type="scientific">Aspergillus tamarii</name>
    <dbReference type="NCBI Taxonomy" id="41984"/>
    <lineage>
        <taxon>Eukaryota</taxon>
        <taxon>Fungi</taxon>
        <taxon>Dikarya</taxon>
        <taxon>Ascomycota</taxon>
        <taxon>Pezizomycotina</taxon>
        <taxon>Eurotiomycetes</taxon>
        <taxon>Eurotiomycetidae</taxon>
        <taxon>Eurotiales</taxon>
        <taxon>Aspergillaceae</taxon>
        <taxon>Aspergillus</taxon>
        <taxon>Aspergillus subgen. Circumdati</taxon>
    </lineage>
</organism>
<evidence type="ECO:0000259" key="7">
    <source>
        <dbReference type="PROSITE" id="PS50850"/>
    </source>
</evidence>
<keyword evidence="2 6" id="KW-0812">Transmembrane</keyword>
<dbReference type="PRINTS" id="PR01036">
    <property type="entry name" value="TCRTETB"/>
</dbReference>
<feature type="transmembrane region" description="Helical" evidence="6">
    <location>
        <begin position="421"/>
        <end position="442"/>
    </location>
</feature>
<dbReference type="Proteomes" id="UP000326950">
    <property type="component" value="Unassembled WGS sequence"/>
</dbReference>
<dbReference type="InterPro" id="IPR011701">
    <property type="entry name" value="MFS"/>
</dbReference>
<accession>A0A5N6UEN5</accession>
<gene>
    <name evidence="8" type="ORF">BDV40DRAFT_293005</name>
</gene>
<keyword evidence="4 6" id="KW-0472">Membrane</keyword>
<keyword evidence="9" id="KW-1185">Reference proteome</keyword>
<protein>
    <submittedName>
        <fullName evidence="8">Major facilitator superfamily transporter</fullName>
    </submittedName>
</protein>
<feature type="transmembrane region" description="Helical" evidence="6">
    <location>
        <begin position="105"/>
        <end position="123"/>
    </location>
</feature>
<dbReference type="GO" id="GO:0005886">
    <property type="term" value="C:plasma membrane"/>
    <property type="evidence" value="ECO:0007669"/>
    <property type="project" value="TreeGrafter"/>
</dbReference>
<dbReference type="GO" id="GO:0022857">
    <property type="term" value="F:transmembrane transporter activity"/>
    <property type="evidence" value="ECO:0007669"/>
    <property type="project" value="InterPro"/>
</dbReference>
<evidence type="ECO:0000256" key="4">
    <source>
        <dbReference type="ARBA" id="ARBA00023136"/>
    </source>
</evidence>
<evidence type="ECO:0000313" key="9">
    <source>
        <dbReference type="Proteomes" id="UP000326950"/>
    </source>
</evidence>
<dbReference type="PROSITE" id="PS50850">
    <property type="entry name" value="MFS"/>
    <property type="match status" value="1"/>
</dbReference>
<feature type="transmembrane region" description="Helical" evidence="6">
    <location>
        <begin position="454"/>
        <end position="477"/>
    </location>
</feature>
<feature type="transmembrane region" description="Helical" evidence="6">
    <location>
        <begin position="158"/>
        <end position="178"/>
    </location>
</feature>
<feature type="region of interest" description="Disordered" evidence="5">
    <location>
        <begin position="1"/>
        <end position="32"/>
    </location>
</feature>